<organism evidence="5 6">
    <name type="scientific">Clytia hemisphaerica</name>
    <dbReference type="NCBI Taxonomy" id="252671"/>
    <lineage>
        <taxon>Eukaryota</taxon>
        <taxon>Metazoa</taxon>
        <taxon>Cnidaria</taxon>
        <taxon>Hydrozoa</taxon>
        <taxon>Hydroidolina</taxon>
        <taxon>Leptothecata</taxon>
        <taxon>Obeliida</taxon>
        <taxon>Clytiidae</taxon>
        <taxon>Clytia</taxon>
    </lineage>
</organism>
<feature type="chain" id="PRO_5029891617" description="Mab-21-like nucleotidyltransferase domain-containing protein" evidence="3">
    <location>
        <begin position="20"/>
        <end position="850"/>
    </location>
</feature>
<feature type="domain" description="Mab-21-like nucleotidyltransferase" evidence="4">
    <location>
        <begin position="659"/>
        <end position="721"/>
    </location>
</feature>
<reference evidence="5" key="1">
    <citation type="submission" date="2021-01" db="UniProtKB">
        <authorList>
            <consortium name="EnsemblMetazoa"/>
        </authorList>
    </citation>
    <scope>IDENTIFICATION</scope>
</reference>
<proteinExistence type="predicted"/>
<keyword evidence="2" id="KW-1133">Transmembrane helix</keyword>
<dbReference type="InterPro" id="IPR046903">
    <property type="entry name" value="Mab-21-like_nuc_Trfase"/>
</dbReference>
<accession>A0A7M5VGY7</accession>
<dbReference type="SMART" id="SM01265">
    <property type="entry name" value="Mab-21"/>
    <property type="match status" value="1"/>
</dbReference>
<dbReference type="EnsemblMetazoa" id="CLYHEMT011313.1">
    <property type="protein sequence ID" value="CLYHEMP011313.1"/>
    <property type="gene ID" value="CLYHEMG011313"/>
</dbReference>
<dbReference type="InterPro" id="IPR024810">
    <property type="entry name" value="MAB21L/cGLR"/>
</dbReference>
<evidence type="ECO:0000256" key="2">
    <source>
        <dbReference type="SAM" id="Phobius"/>
    </source>
</evidence>
<keyword evidence="3" id="KW-0732">Signal</keyword>
<keyword evidence="2" id="KW-0472">Membrane</keyword>
<dbReference type="RefSeq" id="XP_066930871.1">
    <property type="nucleotide sequence ID" value="XM_067074770.1"/>
</dbReference>
<name>A0A7M5VGY7_9CNID</name>
<sequence>MKTLVIVTALFLTLNDCKKVPTKAEIQEISGSNDEHPNKKDYFGKNVKINNDSLFVLATNGVYVYQRTNHTAKTLNQIQKFSSHTVYGFSQGIAIDDGYLFVQTAFWDTTVGLVCQCFVYILKNGLWEYSSSLEITTQSYDNDLNGFSMSAHNGTLVITSPSRFKSQYPNIAGKIYIYTIGSWKREELYKLGQFAFGISAAIYNDTISVGDTSCTDTAYDCKVYIYTRDKSEEWVGQQIIFPENKTHYGKFGSVVALNDKFLFVIGYEKSSKGYTRTVFVYKKAVFYQPVKYDLHQLLPDTAEIYDPTLFDPTLFNTTITSSLSTYGNYLVAGTAARDHDGSVFVYTYNDFTDTWIQKERLLPSHEVNYFGCSVATTGNLTVVGSDFSWAEGSPDGKAFVYSKWVPPATPMPITTQSKTTHNEKTTTSTPGKQGSSMMVTIISICSAFLVLTFIIVTVCYRLQKYPYKRFDEEDRRPPSSLPNIAEDLHEGSEPILLDAEELSLAKEECNQRITEYFQKCHFEAMSNDREMMEYKPLAKQEDSAFLFPTTIRRFLAGSRAERLFIESSDYDFIYEVGPGMVTPDFKEGQEECRFYCTPTMNIGFYYVLDSNKQKLSPATMQAKMFAQIMDPIKAGSSVFTELEKRQESQAALPTKDVNDHVLALRLNRWPTYVHECIKDQLSDEIFQSIKEKPLYLVCKSHPSSSDENKDYEWRLSFSVLEIEIAKLINDNLRRSYLMCKHLLAKTKLLRFPRKCHVKSYELKTVFMWLSRELDTFEGQEYDQVELTLSIFQRLLEHYEEKNLSNFFLPQQNILDTNKEEKMIEGRKFLKNYFSDEYHIAQLIEILGKNG</sequence>
<dbReference type="SUPFAM" id="SSF101908">
    <property type="entry name" value="Putative isomerase YbhE"/>
    <property type="match status" value="1"/>
</dbReference>
<feature type="signal peptide" evidence="3">
    <location>
        <begin position="1"/>
        <end position="19"/>
    </location>
</feature>
<dbReference type="Gene3D" id="3.30.460.90">
    <property type="match status" value="1"/>
</dbReference>
<evidence type="ECO:0000313" key="5">
    <source>
        <dbReference type="EnsemblMetazoa" id="CLYHEMP011313.1"/>
    </source>
</evidence>
<dbReference type="PANTHER" id="PTHR36220">
    <property type="entry name" value="UNNAMED PRODUCT"/>
    <property type="match status" value="1"/>
</dbReference>
<evidence type="ECO:0000256" key="3">
    <source>
        <dbReference type="SAM" id="SignalP"/>
    </source>
</evidence>
<dbReference type="Proteomes" id="UP000594262">
    <property type="component" value="Unplaced"/>
</dbReference>
<evidence type="ECO:0000259" key="4">
    <source>
        <dbReference type="Pfam" id="PF03281"/>
    </source>
</evidence>
<protein>
    <recommendedName>
        <fullName evidence="4">Mab-21-like nucleotidyltransferase domain-containing protein</fullName>
    </recommendedName>
</protein>
<feature type="region of interest" description="Disordered" evidence="1">
    <location>
        <begin position="412"/>
        <end position="432"/>
    </location>
</feature>
<evidence type="ECO:0000256" key="1">
    <source>
        <dbReference type="SAM" id="MobiDB-lite"/>
    </source>
</evidence>
<dbReference type="GeneID" id="136818432"/>
<evidence type="ECO:0000313" key="6">
    <source>
        <dbReference type="Proteomes" id="UP000594262"/>
    </source>
</evidence>
<feature type="transmembrane region" description="Helical" evidence="2">
    <location>
        <begin position="437"/>
        <end position="460"/>
    </location>
</feature>
<dbReference type="Pfam" id="PF03281">
    <property type="entry name" value="Mab-21"/>
    <property type="match status" value="1"/>
</dbReference>
<keyword evidence="6" id="KW-1185">Reference proteome</keyword>
<keyword evidence="2" id="KW-0812">Transmembrane</keyword>
<dbReference type="OrthoDB" id="5960251at2759"/>
<dbReference type="Gene3D" id="1.10.1410.40">
    <property type="match status" value="1"/>
</dbReference>
<feature type="compositionally biased region" description="Low complexity" evidence="1">
    <location>
        <begin position="414"/>
        <end position="429"/>
    </location>
</feature>
<dbReference type="PANTHER" id="PTHR36220:SF1">
    <property type="entry name" value="GAMMA TUBULIN COMPLEX COMPONENT C-TERMINAL DOMAIN-CONTAINING PROTEIN"/>
    <property type="match status" value="1"/>
</dbReference>
<dbReference type="AlphaFoldDB" id="A0A7M5VGY7"/>